<accession>A0AA85FFG8</accession>
<evidence type="ECO:0000313" key="2">
    <source>
        <dbReference type="Proteomes" id="UP000050792"/>
    </source>
</evidence>
<dbReference type="AlphaFoldDB" id="A0AA85FFG8"/>
<name>A0AA85FFG8_9TREM</name>
<evidence type="ECO:0000313" key="3">
    <source>
        <dbReference type="WBParaSite" id="SRDH1_46370.1"/>
    </source>
</evidence>
<dbReference type="Proteomes" id="UP000050792">
    <property type="component" value="Unassembled WGS sequence"/>
</dbReference>
<feature type="transmembrane region" description="Helical" evidence="1">
    <location>
        <begin position="82"/>
        <end position="109"/>
    </location>
</feature>
<keyword evidence="1" id="KW-0472">Membrane</keyword>
<reference evidence="2" key="1">
    <citation type="submission" date="2022-06" db="EMBL/GenBank/DDBJ databases">
        <authorList>
            <person name="Berger JAMES D."/>
            <person name="Berger JAMES D."/>
        </authorList>
    </citation>
    <scope>NUCLEOTIDE SEQUENCE [LARGE SCALE GENOMIC DNA]</scope>
</reference>
<feature type="transmembrane region" description="Helical" evidence="1">
    <location>
        <begin position="121"/>
        <end position="142"/>
    </location>
</feature>
<keyword evidence="1" id="KW-1133">Transmembrane helix</keyword>
<sequence length="188" mass="21268">MMNLYCMKTQNNLLPLNEPDELSKTAEIPLNEQKVVPTHHLYPLASPLNRNPCHVIYDDGIQSDCCTWSPDPLINGPARCGCFMATILAIFSIILLLIGIILTILHYVIGMEFYTVNRGQTVGPLLLGLTIIPLIFMIYFICIAKHKTADYFEQLALNYRAKERTAYRQYQAELARSSIGLQNSSRCN</sequence>
<dbReference type="WBParaSite" id="SRDH1_46370.1">
    <property type="protein sequence ID" value="SRDH1_46370.1"/>
    <property type="gene ID" value="SRDH1_46370"/>
</dbReference>
<keyword evidence="2" id="KW-1185">Reference proteome</keyword>
<evidence type="ECO:0000256" key="1">
    <source>
        <dbReference type="SAM" id="Phobius"/>
    </source>
</evidence>
<protein>
    <submittedName>
        <fullName evidence="3">Transmembrane protein 230</fullName>
    </submittedName>
</protein>
<keyword evidence="1" id="KW-0812">Transmembrane</keyword>
<organism evidence="2 3">
    <name type="scientific">Schistosoma rodhaini</name>
    <dbReference type="NCBI Taxonomy" id="6188"/>
    <lineage>
        <taxon>Eukaryota</taxon>
        <taxon>Metazoa</taxon>
        <taxon>Spiralia</taxon>
        <taxon>Lophotrochozoa</taxon>
        <taxon>Platyhelminthes</taxon>
        <taxon>Trematoda</taxon>
        <taxon>Digenea</taxon>
        <taxon>Strigeidida</taxon>
        <taxon>Schistosomatoidea</taxon>
        <taxon>Schistosomatidae</taxon>
        <taxon>Schistosoma</taxon>
    </lineage>
</organism>
<reference evidence="3" key="2">
    <citation type="submission" date="2023-11" db="UniProtKB">
        <authorList>
            <consortium name="WormBaseParasite"/>
        </authorList>
    </citation>
    <scope>IDENTIFICATION</scope>
</reference>
<proteinExistence type="predicted"/>